<accession>F9UAS9</accession>
<dbReference type="OrthoDB" id="9814512at2"/>
<dbReference type="EMBL" id="AFWV01000006">
    <property type="protein sequence ID" value="EGV18547.1"/>
    <property type="molecule type" value="Genomic_DNA"/>
</dbReference>
<reference evidence="2 3" key="1">
    <citation type="submission" date="2011-06" db="EMBL/GenBank/DDBJ databases">
        <title>The draft genome of Thiocapsa marina 5811.</title>
        <authorList>
            <consortium name="US DOE Joint Genome Institute (JGI-PGF)"/>
            <person name="Lucas S."/>
            <person name="Han J."/>
            <person name="Cheng J.-F."/>
            <person name="Goodwin L."/>
            <person name="Pitluck S."/>
            <person name="Peters L."/>
            <person name="Land M.L."/>
            <person name="Hauser L."/>
            <person name="Vogl K."/>
            <person name="Liu Z."/>
            <person name="Imhoff J."/>
            <person name="Thiel V."/>
            <person name="Frigaard N.-U."/>
            <person name="Bryant D."/>
            <person name="Woyke T.J."/>
        </authorList>
    </citation>
    <scope>NUCLEOTIDE SEQUENCE [LARGE SCALE GENOMIC DNA]</scope>
    <source>
        <strain evidence="2 3">5811</strain>
    </source>
</reference>
<protein>
    <submittedName>
        <fullName evidence="2">ISRSO8-transposase orfB protein</fullName>
    </submittedName>
</protein>
<dbReference type="AlphaFoldDB" id="F9UAS9"/>
<name>F9UAS9_9GAMM</name>
<keyword evidence="3" id="KW-1185">Reference proteome</keyword>
<dbReference type="PANTHER" id="PTHR46889">
    <property type="entry name" value="TRANSPOSASE INSF FOR INSERTION SEQUENCE IS3B-RELATED"/>
    <property type="match status" value="1"/>
</dbReference>
<feature type="region of interest" description="Disordered" evidence="1">
    <location>
        <begin position="1"/>
        <end position="21"/>
    </location>
</feature>
<dbReference type="RefSeq" id="WP_007192841.1">
    <property type="nucleotide sequence ID" value="NZ_AFWV01000006.1"/>
</dbReference>
<evidence type="ECO:0000256" key="1">
    <source>
        <dbReference type="SAM" id="MobiDB-lite"/>
    </source>
</evidence>
<dbReference type="InterPro" id="IPR050900">
    <property type="entry name" value="Transposase_IS3/IS150/IS904"/>
</dbReference>
<dbReference type="Proteomes" id="UP000005459">
    <property type="component" value="Unassembled WGS sequence"/>
</dbReference>
<gene>
    <name evidence="2" type="ORF">ThimaDRAFT_1965</name>
</gene>
<sequence length="76" mass="8996">MSRKGNCSDNGPGESGFNRVKNERVPRERVYTCDLMEATAFDYMKEFFRRKRLYSNLGYASPVHFPRDWINLRQGE</sequence>
<proteinExistence type="predicted"/>
<evidence type="ECO:0000313" key="3">
    <source>
        <dbReference type="Proteomes" id="UP000005459"/>
    </source>
</evidence>
<evidence type="ECO:0000313" key="2">
    <source>
        <dbReference type="EMBL" id="EGV18547.1"/>
    </source>
</evidence>
<dbReference type="eggNOG" id="COG2801">
    <property type="taxonomic scope" value="Bacteria"/>
</dbReference>
<organism evidence="2 3">
    <name type="scientific">Thiocapsa marina 5811</name>
    <dbReference type="NCBI Taxonomy" id="768671"/>
    <lineage>
        <taxon>Bacteria</taxon>
        <taxon>Pseudomonadati</taxon>
        <taxon>Pseudomonadota</taxon>
        <taxon>Gammaproteobacteria</taxon>
        <taxon>Chromatiales</taxon>
        <taxon>Chromatiaceae</taxon>
        <taxon>Thiocapsa</taxon>
    </lineage>
</organism>
<dbReference type="PANTHER" id="PTHR46889:SF4">
    <property type="entry name" value="TRANSPOSASE INSO FOR INSERTION SEQUENCE ELEMENT IS911B-RELATED"/>
    <property type="match status" value="1"/>
</dbReference>